<reference evidence="2" key="1">
    <citation type="submission" date="2017-07" db="EMBL/GenBank/DDBJ databases">
        <title>Taro Niue Genome Assembly and Annotation.</title>
        <authorList>
            <person name="Atibalentja N."/>
            <person name="Keating K."/>
            <person name="Fields C.J."/>
        </authorList>
    </citation>
    <scope>NUCLEOTIDE SEQUENCE</scope>
    <source>
        <strain evidence="2">Niue_2</strain>
        <tissue evidence="2">Leaf</tissue>
    </source>
</reference>
<comment type="caution">
    <text evidence="2">The sequence shown here is derived from an EMBL/GenBank/DDBJ whole genome shotgun (WGS) entry which is preliminary data.</text>
</comment>
<name>A0A843X2J6_COLES</name>
<dbReference type="EMBL" id="NMUH01004859">
    <property type="protein sequence ID" value="MQM11074.1"/>
    <property type="molecule type" value="Genomic_DNA"/>
</dbReference>
<feature type="compositionally biased region" description="Polar residues" evidence="1">
    <location>
        <begin position="98"/>
        <end position="109"/>
    </location>
</feature>
<feature type="region of interest" description="Disordered" evidence="1">
    <location>
        <begin position="1"/>
        <end position="142"/>
    </location>
</feature>
<evidence type="ECO:0000313" key="2">
    <source>
        <dbReference type="EMBL" id="MQM11074.1"/>
    </source>
</evidence>
<keyword evidence="3" id="KW-1185">Reference proteome</keyword>
<protein>
    <submittedName>
        <fullName evidence="2">Uncharacterized protein</fullName>
    </submittedName>
</protein>
<dbReference type="Proteomes" id="UP000652761">
    <property type="component" value="Unassembled WGS sequence"/>
</dbReference>
<feature type="compositionally biased region" description="Basic and acidic residues" evidence="1">
    <location>
        <begin position="1"/>
        <end position="20"/>
    </location>
</feature>
<sequence>MTAHLHREREQRQSKQHEAALGRTSTKSAKSRPGRTSPERSPTKWHTSNHRGNTTVAQNEHKALLGRTSTRSDKRVILGRTFTRIHNPTTKQHRPSERTLQQAELQKQCKQVLGEPPPEPPRHRSGKTRQNAPAKPTAHLRL</sequence>
<dbReference type="AlphaFoldDB" id="A0A843X2J6"/>
<organism evidence="2 3">
    <name type="scientific">Colocasia esculenta</name>
    <name type="common">Wild taro</name>
    <name type="synonym">Arum esculentum</name>
    <dbReference type="NCBI Taxonomy" id="4460"/>
    <lineage>
        <taxon>Eukaryota</taxon>
        <taxon>Viridiplantae</taxon>
        <taxon>Streptophyta</taxon>
        <taxon>Embryophyta</taxon>
        <taxon>Tracheophyta</taxon>
        <taxon>Spermatophyta</taxon>
        <taxon>Magnoliopsida</taxon>
        <taxon>Liliopsida</taxon>
        <taxon>Araceae</taxon>
        <taxon>Aroideae</taxon>
        <taxon>Colocasieae</taxon>
        <taxon>Colocasia</taxon>
    </lineage>
</organism>
<proteinExistence type="predicted"/>
<evidence type="ECO:0000256" key="1">
    <source>
        <dbReference type="SAM" id="MobiDB-lite"/>
    </source>
</evidence>
<gene>
    <name evidence="2" type="ORF">Taro_043977</name>
</gene>
<feature type="compositionally biased region" description="Polar residues" evidence="1">
    <location>
        <begin position="44"/>
        <end position="58"/>
    </location>
</feature>
<evidence type="ECO:0000313" key="3">
    <source>
        <dbReference type="Proteomes" id="UP000652761"/>
    </source>
</evidence>
<accession>A0A843X2J6</accession>